<name>A0A5C4V427_9ACTN</name>
<reference evidence="1 2" key="1">
    <citation type="submission" date="2019-06" db="EMBL/GenBank/DDBJ databases">
        <title>Draft genome of Streptomyces sedi sp. JCM16909.</title>
        <authorList>
            <person name="Klykleung N."/>
            <person name="Tanasupawat S."/>
            <person name="Kudo T."/>
            <person name="Yuki M."/>
            <person name="Ohkuma M."/>
        </authorList>
    </citation>
    <scope>NUCLEOTIDE SEQUENCE [LARGE SCALE GENOMIC DNA]</scope>
    <source>
        <strain evidence="1 2">JCM 16909</strain>
    </source>
</reference>
<organism evidence="1 2">
    <name type="scientific">Streptomyces sedi</name>
    <dbReference type="NCBI Taxonomy" id="555059"/>
    <lineage>
        <taxon>Bacteria</taxon>
        <taxon>Bacillati</taxon>
        <taxon>Actinomycetota</taxon>
        <taxon>Actinomycetes</taxon>
        <taxon>Kitasatosporales</taxon>
        <taxon>Streptomycetaceae</taxon>
        <taxon>Streptomyces</taxon>
    </lineage>
</organism>
<dbReference type="InterPro" id="IPR000415">
    <property type="entry name" value="Nitroreductase-like"/>
</dbReference>
<dbReference type="Proteomes" id="UP000311713">
    <property type="component" value="Unassembled WGS sequence"/>
</dbReference>
<evidence type="ECO:0000313" key="1">
    <source>
        <dbReference type="EMBL" id="TNM30571.1"/>
    </source>
</evidence>
<evidence type="ECO:0000313" key="2">
    <source>
        <dbReference type="Proteomes" id="UP000311713"/>
    </source>
</evidence>
<dbReference type="Gene3D" id="3.40.109.10">
    <property type="entry name" value="NADH Oxidase"/>
    <property type="match status" value="1"/>
</dbReference>
<comment type="caution">
    <text evidence="1">The sequence shown here is derived from an EMBL/GenBank/DDBJ whole genome shotgun (WGS) entry which is preliminary data.</text>
</comment>
<dbReference type="OrthoDB" id="3723182at2"/>
<proteinExistence type="predicted"/>
<dbReference type="AlphaFoldDB" id="A0A5C4V427"/>
<dbReference type="GO" id="GO:0016491">
    <property type="term" value="F:oxidoreductase activity"/>
    <property type="evidence" value="ECO:0007669"/>
    <property type="project" value="InterPro"/>
</dbReference>
<protein>
    <recommendedName>
        <fullName evidence="3">Nitroreductase domain-containing protein</fullName>
    </recommendedName>
</protein>
<accession>A0A5C4V427</accession>
<sequence length="228" mass="23196">MPLIPEDEMERLMPALVGPARRALPPTGGPPPAPVAAATAATRPLDAVLRERRSVRAFAPRPLAATLLTDVFARALATQTRQWPVARHGDAGLRIVLAAPAVDGLAPDLHRWDPEHGFRPLHAGPDVTRSLCEAYTDAPAFALVCGAPGGTADAAYPALLTRAGALGHAILLSACTHGLLCSPWGGAGHQVTGALRASGGAGRHLFTVALGTAGPGQAPGAAEGRAAC</sequence>
<dbReference type="SUPFAM" id="SSF55469">
    <property type="entry name" value="FMN-dependent nitroreductase-like"/>
    <property type="match status" value="1"/>
</dbReference>
<keyword evidence="2" id="KW-1185">Reference proteome</keyword>
<dbReference type="EMBL" id="VDGT01000007">
    <property type="protein sequence ID" value="TNM30571.1"/>
    <property type="molecule type" value="Genomic_DNA"/>
</dbReference>
<evidence type="ECO:0008006" key="3">
    <source>
        <dbReference type="Google" id="ProtNLM"/>
    </source>
</evidence>
<gene>
    <name evidence="1" type="ORF">FH715_11220</name>
</gene>
<dbReference type="RefSeq" id="WP_139643946.1">
    <property type="nucleotide sequence ID" value="NZ_BAAAZS010000058.1"/>
</dbReference>